<feature type="domain" description="SRCR" evidence="10">
    <location>
        <begin position="11"/>
        <end position="111"/>
    </location>
</feature>
<dbReference type="SMART" id="SM00202">
    <property type="entry name" value="SR"/>
    <property type="match status" value="11"/>
</dbReference>
<evidence type="ECO:0000256" key="1">
    <source>
        <dbReference type="ARBA" id="ARBA00004167"/>
    </source>
</evidence>
<dbReference type="PRINTS" id="PR00258">
    <property type="entry name" value="SPERACTRCPTR"/>
</dbReference>
<dbReference type="FunFam" id="3.10.250.10:FF:000001">
    <property type="entry name" value="Lysyl oxidase 4 isoform X1"/>
    <property type="match status" value="1"/>
</dbReference>
<evidence type="ECO:0000256" key="3">
    <source>
        <dbReference type="ARBA" id="ARBA00022729"/>
    </source>
</evidence>
<keyword evidence="4" id="KW-0677">Repeat</keyword>
<dbReference type="PROSITE" id="PS50287">
    <property type="entry name" value="SRCR_2"/>
    <property type="match status" value="11"/>
</dbReference>
<dbReference type="Gene3D" id="3.10.250.10">
    <property type="entry name" value="SRCR-like domain"/>
    <property type="match status" value="13"/>
</dbReference>
<name>A0A6P8GX22_ACTTE</name>
<feature type="domain" description="SRCR" evidence="10">
    <location>
        <begin position="171"/>
        <end position="255"/>
    </location>
</feature>
<evidence type="ECO:0000256" key="9">
    <source>
        <dbReference type="PROSITE-ProRule" id="PRU00196"/>
    </source>
</evidence>
<evidence type="ECO:0000259" key="10">
    <source>
        <dbReference type="PROSITE" id="PS50287"/>
    </source>
</evidence>
<proteinExistence type="predicted"/>
<dbReference type="InterPro" id="IPR001190">
    <property type="entry name" value="SRCR"/>
</dbReference>
<sequence length="1425" mass="159482">MKPFLITLHIVYHIGQWGTVCHDWFDMRDAKVACRQLGFNSAVEHWRYGRGTGKVWLDDMKCTGSESSLGSCPHPGWGTVDSACKTHNYDVSAGTERHYDFDIRNAKVKCRQLGYAKAVGYWWFGQGTGKLYILYIFRFTRTEYKNENTKNITVKEYYDYLTITLEQHCFVEVYHQGQWGTVCDDGWGMDDTKVACRQLGFTKAVGPSYLGRGTGKVWLTDMACSGTENSLESCSSSGWGDWCRSHTEDAGVVCSLLFYHSSQWGTLCKGGYSDEFDMRDVKVAYRQLGYTNTVGYWWFGRGSGKVWLWYMRCNGSESSLGNCTHNGWGNVHSACNSHTEDVGVVFFYIIKSPKMLDFILDIGFWYLRLGYRALEVENTALTQTSPCHSSHIKYSGGDCFNINEEKADKSVILEMGDMVYHSRQWGTVCHDFFDMRDAKVACRQLGYTKAVGNWRYGRGSGKVWLDDMACSGSESSLGSCSSCRWGNGDWCGGKHLYDVGVVCLHFCKPLYDYLWSWKLIFLPLIPIGSLSGLLATSLGLSRHASETSVGLFLKKIHHTDYGSIVHVQVYHSGQWGTVCQDYFDMREAKVACRQLGFTSAVGYWWNGRGMGKVWLDDMECTGSESSLGSCSHPGWGNVDSACKTHNYDVGCIIQVYHSGQWGTVCFGGSDAFDMRDAKVACRQLGYAKAVGYWWFGQGTGKVWLYNMQCTGSETSLGSCTSSGYGNGAWCSHGNDVGVQKICLLFLQQIERLHQNFGTRWLAASDNPITKSFYRHSWFGFSGIIQVYHSAQYGTVCHGSSYYFDMRDAKVACRQLGYAKAVGYWYYGRGTGKVWLKVYHSGQWGTVCHSYFDMNDGKVACRQLGYAKAVGYWQYGRGTGKVWLDNMRCTGSEPSLASCSHDGWGGHGSSCDRHQLMLVSSTMFEHSFYHSGHLETVCHVSFDMRDAIVACQQLGYAKAVGYWQYGRGTGKVYHSIQWETMSYAYFNMRDAKVEYGQLGFTKTKFLGGQWGTVCCDSFDMNDVKVACRQLGFSAAVGLWSYGQGTGKVWLNDMGCSGSESKLQNCTHSGWGSVVSECHSHQYDVGVVSYSFGVWFVYANLQQRSLGNVYCDNFELRDDAKVVSRQLRSDESARAEDGYPRVIEVYHSGQWGTVCYAGSDYFDMRDAKVACRQLGYAKAVGYWWFGQGTGKVWLTNMQCTGSETSPQSCASSGYGNGDWCGGYGADVGVPCDRSLDSLYIIYHNGQWGTVCHDGYIDAFDMRDAKVACRQLGYTKAVGYWWNGQGSGKVWLFDMQCSGSESSLGSCTHNGWGNVNSGCNSHTWDVDFRKRLSPYKCTTVVNGEQCVRLGYTKAVGYWRYGRGTGNVWLQSMECTGSEFSLASCSHGGWGNHVSSCDSHQYDVGVVCSDYTSNSIPKIYYSYQACCHE</sequence>
<feature type="disulfide bond" evidence="9">
    <location>
        <begin position="313"/>
        <end position="323"/>
    </location>
</feature>
<dbReference type="PANTHER" id="PTHR48071:SF18">
    <property type="entry name" value="DELETED IN MALIGNANT BRAIN TUMORS 1 PROTEIN-RELATED"/>
    <property type="match status" value="1"/>
</dbReference>
<dbReference type="RefSeq" id="XP_031548814.1">
    <property type="nucleotide sequence ID" value="XM_031692954.1"/>
</dbReference>
<keyword evidence="2" id="KW-0812">Transmembrane</keyword>
<dbReference type="GeneID" id="116286440"/>
<feature type="disulfide bond" evidence="9">
    <location>
        <begin position="1197"/>
        <end position="1207"/>
    </location>
</feature>
<feature type="disulfide bond" evidence="9">
    <location>
        <begin position="1054"/>
        <end position="1064"/>
    </location>
</feature>
<feature type="domain" description="SRCR" evidence="10">
    <location>
        <begin position="1239"/>
        <end position="1405"/>
    </location>
</feature>
<feature type="domain" description="SRCR" evidence="10">
    <location>
        <begin position="392"/>
        <end position="504"/>
    </location>
</feature>
<keyword evidence="11" id="KW-1185">Reference proteome</keyword>
<organism evidence="11 12">
    <name type="scientific">Actinia tenebrosa</name>
    <name type="common">Australian red waratah sea anemone</name>
    <dbReference type="NCBI Taxonomy" id="6105"/>
    <lineage>
        <taxon>Eukaryota</taxon>
        <taxon>Metazoa</taxon>
        <taxon>Cnidaria</taxon>
        <taxon>Anthozoa</taxon>
        <taxon>Hexacorallia</taxon>
        <taxon>Actiniaria</taxon>
        <taxon>Actiniidae</taxon>
        <taxon>Actinia</taxon>
    </lineage>
</organism>
<feature type="disulfide bond" evidence="9">
    <location>
        <begin position="888"/>
        <end position="898"/>
    </location>
</feature>
<feature type="disulfide bond" evidence="9">
    <location>
        <begin position="470"/>
        <end position="480"/>
    </location>
</feature>
<feature type="domain" description="SRCR" evidence="10">
    <location>
        <begin position="985"/>
        <end position="1088"/>
    </location>
</feature>
<dbReference type="InterPro" id="IPR036772">
    <property type="entry name" value="SRCR-like_dom_sf"/>
</dbReference>
<feature type="domain" description="SRCR" evidence="10">
    <location>
        <begin position="662"/>
        <end position="741"/>
    </location>
</feature>
<feature type="domain" description="SRCR" evidence="10">
    <location>
        <begin position="1125"/>
        <end position="1230"/>
    </location>
</feature>
<feature type="disulfide bond" evidence="9">
    <location>
        <begin position="442"/>
        <end position="503"/>
    </location>
</feature>
<gene>
    <name evidence="12" type="primary">LOC116286440</name>
</gene>
<dbReference type="GO" id="GO:0016020">
    <property type="term" value="C:membrane"/>
    <property type="evidence" value="ECO:0007669"/>
    <property type="project" value="UniProtKB-SubCell"/>
</dbReference>
<evidence type="ECO:0000256" key="7">
    <source>
        <dbReference type="ARBA" id="ARBA00023157"/>
    </source>
</evidence>
<comment type="caution">
    <text evidence="9">Lacks conserved residue(s) required for the propagation of feature annotation.</text>
</comment>
<evidence type="ECO:0000256" key="8">
    <source>
        <dbReference type="ARBA" id="ARBA00023180"/>
    </source>
</evidence>
<keyword evidence="5" id="KW-1133">Transmembrane helix</keyword>
<reference evidence="12" key="1">
    <citation type="submission" date="2025-08" db="UniProtKB">
        <authorList>
            <consortium name="RefSeq"/>
        </authorList>
    </citation>
    <scope>IDENTIFICATION</scope>
    <source>
        <tissue evidence="12">Tentacle</tissue>
    </source>
</reference>
<evidence type="ECO:0000256" key="4">
    <source>
        <dbReference type="ARBA" id="ARBA00022737"/>
    </source>
</evidence>
<dbReference type="OrthoDB" id="536948at2759"/>
<evidence type="ECO:0000256" key="5">
    <source>
        <dbReference type="ARBA" id="ARBA00022989"/>
    </source>
</evidence>
<feature type="disulfide bond" evidence="9">
    <location>
        <begin position="62"/>
        <end position="72"/>
    </location>
</feature>
<keyword evidence="6" id="KW-0472">Membrane</keyword>
<feature type="disulfide bond" evidence="9">
    <location>
        <begin position="620"/>
        <end position="630"/>
    </location>
</feature>
<dbReference type="InParanoid" id="A0A6P8GX22"/>
<evidence type="ECO:0000256" key="2">
    <source>
        <dbReference type="ARBA" id="ARBA00022692"/>
    </source>
</evidence>
<comment type="subcellular location">
    <subcellularLocation>
        <location evidence="1">Membrane</location>
        <topology evidence="1">Single-pass membrane protein</topology>
    </subcellularLocation>
</comment>
<feature type="domain" description="SRCR" evidence="10">
    <location>
        <begin position="258"/>
        <end position="347"/>
    </location>
</feature>
<dbReference type="Proteomes" id="UP000515163">
    <property type="component" value="Unplaced"/>
</dbReference>
<dbReference type="SUPFAM" id="SSF56487">
    <property type="entry name" value="SRCR-like"/>
    <property type="match status" value="13"/>
</dbReference>
<protein>
    <submittedName>
        <fullName evidence="12">Deleted in malignant brain tumors 1 protein-like</fullName>
    </submittedName>
</protein>
<dbReference type="KEGG" id="aten:116286440"/>
<dbReference type="FunFam" id="3.10.250.10:FF:000016">
    <property type="entry name" value="Scavenger receptor cysteine-rich protein type 12"/>
    <property type="match status" value="8"/>
</dbReference>
<keyword evidence="8" id="KW-0325">Glycoprotein</keyword>
<evidence type="ECO:0000256" key="6">
    <source>
        <dbReference type="ARBA" id="ARBA00023136"/>
    </source>
</evidence>
<keyword evidence="3" id="KW-0732">Signal</keyword>
<evidence type="ECO:0000313" key="12">
    <source>
        <dbReference type="RefSeq" id="XP_031548814.1"/>
    </source>
</evidence>
<evidence type="ECO:0000313" key="11">
    <source>
        <dbReference type="Proteomes" id="UP000515163"/>
    </source>
</evidence>
<feature type="disulfide bond" evidence="9">
    <location>
        <begin position="1371"/>
        <end position="1381"/>
    </location>
</feature>
<accession>A0A6P8GX22</accession>
<feature type="disulfide bond" evidence="9">
    <location>
        <begin position="224"/>
        <end position="234"/>
    </location>
</feature>
<feature type="domain" description="SRCR" evidence="10">
    <location>
        <begin position="835"/>
        <end position="938"/>
    </location>
</feature>
<feature type="domain" description="SRCR" evidence="10">
    <location>
        <begin position="781"/>
        <end position="834"/>
    </location>
</feature>
<keyword evidence="7 9" id="KW-1015">Disulfide bond</keyword>
<feature type="disulfide bond" evidence="9">
    <location>
        <begin position="709"/>
        <end position="719"/>
    </location>
</feature>
<dbReference type="Pfam" id="PF00530">
    <property type="entry name" value="SRCR"/>
    <property type="match status" value="12"/>
</dbReference>
<dbReference type="PANTHER" id="PTHR48071">
    <property type="entry name" value="SRCR DOMAIN-CONTAINING PROTEIN"/>
    <property type="match status" value="1"/>
</dbReference>
<feature type="domain" description="SRCR" evidence="10">
    <location>
        <begin position="567"/>
        <end position="666"/>
    </location>
</feature>